<keyword evidence="3" id="KW-1185">Reference proteome</keyword>
<gene>
    <name evidence="2" type="ORF">CERSUDRAFT_76298</name>
</gene>
<dbReference type="EMBL" id="KB445805">
    <property type="protein sequence ID" value="EMD33552.1"/>
    <property type="molecule type" value="Genomic_DNA"/>
</dbReference>
<feature type="chain" id="PRO_5004023793" evidence="1">
    <location>
        <begin position="27"/>
        <end position="249"/>
    </location>
</feature>
<dbReference type="PANTHER" id="PTHR35040:SF9">
    <property type="entry name" value="4-LIKE CELL SURFACE PROTEIN, PUTATIVE (AFU_ORTHOLOGUE AFUA_4G14080)-RELATED"/>
    <property type="match status" value="1"/>
</dbReference>
<dbReference type="OrthoDB" id="5342184at2759"/>
<organism evidence="2 3">
    <name type="scientific">Ceriporiopsis subvermispora (strain B)</name>
    <name type="common">White-rot fungus</name>
    <name type="synonym">Gelatoporia subvermispora</name>
    <dbReference type="NCBI Taxonomy" id="914234"/>
    <lineage>
        <taxon>Eukaryota</taxon>
        <taxon>Fungi</taxon>
        <taxon>Dikarya</taxon>
        <taxon>Basidiomycota</taxon>
        <taxon>Agaricomycotina</taxon>
        <taxon>Agaricomycetes</taxon>
        <taxon>Polyporales</taxon>
        <taxon>Gelatoporiaceae</taxon>
        <taxon>Gelatoporia</taxon>
    </lineage>
</organism>
<feature type="signal peptide" evidence="1">
    <location>
        <begin position="1"/>
        <end position="26"/>
    </location>
</feature>
<evidence type="ECO:0000256" key="1">
    <source>
        <dbReference type="SAM" id="SignalP"/>
    </source>
</evidence>
<dbReference type="Pfam" id="PF12138">
    <property type="entry name" value="Spherulin4"/>
    <property type="match status" value="1"/>
</dbReference>
<sequence length="249" mass="26190">MYLAHALSVAASGIFLPLYVFPAISGDPRACPAWTNVFDAISDNPSLPFYIVINPDSGPGAAGSQPSTSYQDCIPLLKAANVKLLGYVDTAEGGRAPSAIEADVTTCAGWESTYSMDGIFFDDVSGQEGDLSMYETWSTFAKDSINGGDGHSNPGDYPASGYFSIADFIVVVENFYDDFSTDDIVISSTEPASQQVVLLHDGPSSVPTAVVAELVGTDHLAAIYITSSPDYTSIDSDFDTLAATVASDE</sequence>
<protein>
    <submittedName>
        <fullName evidence="2">Uncharacterized protein</fullName>
    </submittedName>
</protein>
<dbReference type="AlphaFoldDB" id="M2R5X3"/>
<dbReference type="InterPro" id="IPR021986">
    <property type="entry name" value="Spherulin4"/>
</dbReference>
<name>M2R5X3_CERS8</name>
<keyword evidence="1" id="KW-0732">Signal</keyword>
<evidence type="ECO:0000313" key="3">
    <source>
        <dbReference type="Proteomes" id="UP000016930"/>
    </source>
</evidence>
<reference evidence="2 3" key="1">
    <citation type="journal article" date="2012" name="Proc. Natl. Acad. Sci. U.S.A.">
        <title>Comparative genomics of Ceriporiopsis subvermispora and Phanerochaete chrysosporium provide insight into selective ligninolysis.</title>
        <authorList>
            <person name="Fernandez-Fueyo E."/>
            <person name="Ruiz-Duenas F.J."/>
            <person name="Ferreira P."/>
            <person name="Floudas D."/>
            <person name="Hibbett D.S."/>
            <person name="Canessa P."/>
            <person name="Larrondo L.F."/>
            <person name="James T.Y."/>
            <person name="Seelenfreund D."/>
            <person name="Lobos S."/>
            <person name="Polanco R."/>
            <person name="Tello M."/>
            <person name="Honda Y."/>
            <person name="Watanabe T."/>
            <person name="Watanabe T."/>
            <person name="Ryu J.S."/>
            <person name="Kubicek C.P."/>
            <person name="Schmoll M."/>
            <person name="Gaskell J."/>
            <person name="Hammel K.E."/>
            <person name="St John F.J."/>
            <person name="Vanden Wymelenberg A."/>
            <person name="Sabat G."/>
            <person name="Splinter BonDurant S."/>
            <person name="Syed K."/>
            <person name="Yadav J.S."/>
            <person name="Doddapaneni H."/>
            <person name="Subramanian V."/>
            <person name="Lavin J.L."/>
            <person name="Oguiza J.A."/>
            <person name="Perez G."/>
            <person name="Pisabarro A.G."/>
            <person name="Ramirez L."/>
            <person name="Santoyo F."/>
            <person name="Master E."/>
            <person name="Coutinho P.M."/>
            <person name="Henrissat B."/>
            <person name="Lombard V."/>
            <person name="Magnuson J.K."/>
            <person name="Kuees U."/>
            <person name="Hori C."/>
            <person name="Igarashi K."/>
            <person name="Samejima M."/>
            <person name="Held B.W."/>
            <person name="Barry K.W."/>
            <person name="LaButti K.M."/>
            <person name="Lapidus A."/>
            <person name="Lindquist E.A."/>
            <person name="Lucas S.M."/>
            <person name="Riley R."/>
            <person name="Salamov A.A."/>
            <person name="Hoffmeister D."/>
            <person name="Schwenk D."/>
            <person name="Hadar Y."/>
            <person name="Yarden O."/>
            <person name="de Vries R.P."/>
            <person name="Wiebenga A."/>
            <person name="Stenlid J."/>
            <person name="Eastwood D."/>
            <person name="Grigoriev I.V."/>
            <person name="Berka R.M."/>
            <person name="Blanchette R.A."/>
            <person name="Kersten P."/>
            <person name="Martinez A.T."/>
            <person name="Vicuna R."/>
            <person name="Cullen D."/>
        </authorList>
    </citation>
    <scope>NUCLEOTIDE SEQUENCE [LARGE SCALE GENOMIC DNA]</scope>
    <source>
        <strain evidence="2 3">B</strain>
    </source>
</reference>
<dbReference type="Proteomes" id="UP000016930">
    <property type="component" value="Unassembled WGS sequence"/>
</dbReference>
<accession>M2R5X3</accession>
<proteinExistence type="predicted"/>
<dbReference type="HOGENOM" id="CLU_060605_3_2_1"/>
<evidence type="ECO:0000313" key="2">
    <source>
        <dbReference type="EMBL" id="EMD33552.1"/>
    </source>
</evidence>
<dbReference type="PANTHER" id="PTHR35040">
    <property type="match status" value="1"/>
</dbReference>